<dbReference type="Proteomes" id="UP000887458">
    <property type="component" value="Unassembled WGS sequence"/>
</dbReference>
<comment type="caution">
    <text evidence="1">The sequence shown here is derived from an EMBL/GenBank/DDBJ whole genome shotgun (WGS) entry which is preliminary data.</text>
</comment>
<sequence>MFIMRIDICTFLVNNQSASIDHHHQCKTYDDAIGYIESNVTVYNVLINISGGGGGGGCIYN</sequence>
<organism evidence="1 2">
    <name type="scientific">Dermatophagoides pteronyssinus</name>
    <name type="common">European house dust mite</name>
    <dbReference type="NCBI Taxonomy" id="6956"/>
    <lineage>
        <taxon>Eukaryota</taxon>
        <taxon>Metazoa</taxon>
        <taxon>Ecdysozoa</taxon>
        <taxon>Arthropoda</taxon>
        <taxon>Chelicerata</taxon>
        <taxon>Arachnida</taxon>
        <taxon>Acari</taxon>
        <taxon>Acariformes</taxon>
        <taxon>Sarcoptiformes</taxon>
        <taxon>Astigmata</taxon>
        <taxon>Psoroptidia</taxon>
        <taxon>Analgoidea</taxon>
        <taxon>Pyroglyphidae</taxon>
        <taxon>Dermatophagoidinae</taxon>
        <taxon>Dermatophagoides</taxon>
    </lineage>
</organism>
<keyword evidence="2" id="KW-1185">Reference proteome</keyword>
<evidence type="ECO:0000313" key="1">
    <source>
        <dbReference type="EMBL" id="KAH9424297.1"/>
    </source>
</evidence>
<dbReference type="EMBL" id="NJHN03000029">
    <property type="protein sequence ID" value="KAH9424297.1"/>
    <property type="molecule type" value="Genomic_DNA"/>
</dbReference>
<gene>
    <name evidence="1" type="ORF">DERP_004479</name>
</gene>
<reference evidence="1 2" key="2">
    <citation type="journal article" date="2022" name="Mol. Biol. Evol.">
        <title>Comparative Genomics Reveals Insights into the Divergent Evolution of Astigmatic Mites and Household Pest Adaptations.</title>
        <authorList>
            <person name="Xiong Q."/>
            <person name="Wan A.T."/>
            <person name="Liu X."/>
            <person name="Fung C.S."/>
            <person name="Xiao X."/>
            <person name="Malainual N."/>
            <person name="Hou J."/>
            <person name="Wang L."/>
            <person name="Wang M."/>
            <person name="Yang K.Y."/>
            <person name="Cui Y."/>
            <person name="Leung E.L."/>
            <person name="Nong W."/>
            <person name="Shin S.K."/>
            <person name="Au S.W."/>
            <person name="Jeong K.Y."/>
            <person name="Chew F.T."/>
            <person name="Hui J.H."/>
            <person name="Leung T.F."/>
            <person name="Tungtrongchitr A."/>
            <person name="Zhong N."/>
            <person name="Liu Z."/>
            <person name="Tsui S.K."/>
        </authorList>
    </citation>
    <scope>NUCLEOTIDE SEQUENCE [LARGE SCALE GENOMIC DNA]</scope>
    <source>
        <strain evidence="1">Derp</strain>
    </source>
</reference>
<protein>
    <submittedName>
        <fullName evidence="1">Uncharacterized protein</fullName>
    </submittedName>
</protein>
<name>A0ABQ8JNW2_DERPT</name>
<reference evidence="1 2" key="1">
    <citation type="journal article" date="2018" name="J. Allergy Clin. Immunol.">
        <title>High-quality assembly of Dermatophagoides pteronyssinus genome and transcriptome reveals a wide range of novel allergens.</title>
        <authorList>
            <person name="Liu X.Y."/>
            <person name="Yang K.Y."/>
            <person name="Wang M.Q."/>
            <person name="Kwok J.S."/>
            <person name="Zeng X."/>
            <person name="Yang Z."/>
            <person name="Xiao X.J."/>
            <person name="Lau C.P."/>
            <person name="Li Y."/>
            <person name="Huang Z.M."/>
            <person name="Ba J.G."/>
            <person name="Yim A.K."/>
            <person name="Ouyang C.Y."/>
            <person name="Ngai S.M."/>
            <person name="Chan T.F."/>
            <person name="Leung E.L."/>
            <person name="Liu L."/>
            <person name="Liu Z.G."/>
            <person name="Tsui S.K."/>
        </authorList>
    </citation>
    <scope>NUCLEOTIDE SEQUENCE [LARGE SCALE GENOMIC DNA]</scope>
    <source>
        <strain evidence="1">Derp</strain>
    </source>
</reference>
<evidence type="ECO:0000313" key="2">
    <source>
        <dbReference type="Proteomes" id="UP000887458"/>
    </source>
</evidence>
<accession>A0ABQ8JNW2</accession>
<proteinExistence type="predicted"/>